<evidence type="ECO:0008006" key="3">
    <source>
        <dbReference type="Google" id="ProtNLM"/>
    </source>
</evidence>
<dbReference type="InterPro" id="IPR047771">
    <property type="entry name" value="Radical_SAM_STM4011-like"/>
</dbReference>
<dbReference type="Proteomes" id="UP000319004">
    <property type="component" value="Chromosome"/>
</dbReference>
<accession>A0A518HUJ3</accession>
<dbReference type="InterPro" id="IPR013785">
    <property type="entry name" value="Aldolase_TIM"/>
</dbReference>
<dbReference type="KEGG" id="snep:Enr13x_43620"/>
<proteinExistence type="predicted"/>
<evidence type="ECO:0000313" key="2">
    <source>
        <dbReference type="Proteomes" id="UP000319004"/>
    </source>
</evidence>
<protein>
    <recommendedName>
        <fullName evidence="3">Radical SAM superfamily protein</fullName>
    </recommendedName>
</protein>
<dbReference type="EMBL" id="CP037423">
    <property type="protein sequence ID" value="QDV44496.1"/>
    <property type="molecule type" value="Genomic_DNA"/>
</dbReference>
<dbReference type="RefSeq" id="WP_197455246.1">
    <property type="nucleotide sequence ID" value="NZ_CP037423.1"/>
</dbReference>
<dbReference type="Gene3D" id="3.20.20.70">
    <property type="entry name" value="Aldolase class I"/>
    <property type="match status" value="1"/>
</dbReference>
<dbReference type="NCBIfam" id="NF038073">
    <property type="entry name" value="rSAM_STM4011"/>
    <property type="match status" value="1"/>
</dbReference>
<dbReference type="InterPro" id="IPR058240">
    <property type="entry name" value="rSAM_sf"/>
</dbReference>
<evidence type="ECO:0000313" key="1">
    <source>
        <dbReference type="EMBL" id="QDV44496.1"/>
    </source>
</evidence>
<keyword evidence="2" id="KW-1185">Reference proteome</keyword>
<sequence length="306" mass="35280">MKVTRILYRGSLSSCNYACGYCPFAKTTNTREELDRDRDQLQRFVDWAADCRQPLGVMITPWGEAIIHRYYRNAMIDLSRMDHVHRIAIQTNLSGYLGDLEDALVDRIAIWATFHPGETDLPRFLDRCATLQRLSIRFSVGVVGFQEHFDEIAELRKRLPGDVYLWVNVPKSSGIDYSDEELRFLSSIDPYFRWNLRRWPSLGAACQTGHTSFTVDGEGDARRCHFVDDVIGNIYRDDIWSLLKPTACPNSTCGCHIGYVHREDFGLDQLYGENLLERIPLTWPKIDFPMTDEPTSIPLTPLRPIR</sequence>
<dbReference type="CDD" id="cd01335">
    <property type="entry name" value="Radical_SAM"/>
    <property type="match status" value="1"/>
</dbReference>
<gene>
    <name evidence="1" type="ORF">Enr13x_43620</name>
</gene>
<name>A0A518HUJ3_9BACT</name>
<dbReference type="SUPFAM" id="SSF102114">
    <property type="entry name" value="Radical SAM enzymes"/>
    <property type="match status" value="1"/>
</dbReference>
<dbReference type="AlphaFoldDB" id="A0A518HUJ3"/>
<organism evidence="1 2">
    <name type="scientific">Stieleria neptunia</name>
    <dbReference type="NCBI Taxonomy" id="2527979"/>
    <lineage>
        <taxon>Bacteria</taxon>
        <taxon>Pseudomonadati</taxon>
        <taxon>Planctomycetota</taxon>
        <taxon>Planctomycetia</taxon>
        <taxon>Pirellulales</taxon>
        <taxon>Pirellulaceae</taxon>
        <taxon>Stieleria</taxon>
    </lineage>
</organism>
<reference evidence="1 2" key="1">
    <citation type="submission" date="2019-03" db="EMBL/GenBank/DDBJ databases">
        <title>Deep-cultivation of Planctomycetes and their phenomic and genomic characterization uncovers novel biology.</title>
        <authorList>
            <person name="Wiegand S."/>
            <person name="Jogler M."/>
            <person name="Boedeker C."/>
            <person name="Pinto D."/>
            <person name="Vollmers J."/>
            <person name="Rivas-Marin E."/>
            <person name="Kohn T."/>
            <person name="Peeters S.H."/>
            <person name="Heuer A."/>
            <person name="Rast P."/>
            <person name="Oberbeckmann S."/>
            <person name="Bunk B."/>
            <person name="Jeske O."/>
            <person name="Meyerdierks A."/>
            <person name="Storesund J.E."/>
            <person name="Kallscheuer N."/>
            <person name="Luecker S."/>
            <person name="Lage O.M."/>
            <person name="Pohl T."/>
            <person name="Merkel B.J."/>
            <person name="Hornburger P."/>
            <person name="Mueller R.-W."/>
            <person name="Bruemmer F."/>
            <person name="Labrenz M."/>
            <person name="Spormann A.M."/>
            <person name="Op den Camp H."/>
            <person name="Overmann J."/>
            <person name="Amann R."/>
            <person name="Jetten M.S.M."/>
            <person name="Mascher T."/>
            <person name="Medema M.H."/>
            <person name="Devos D.P."/>
            <person name="Kaster A.-K."/>
            <person name="Ovreas L."/>
            <person name="Rohde M."/>
            <person name="Galperin M.Y."/>
            <person name="Jogler C."/>
        </authorList>
    </citation>
    <scope>NUCLEOTIDE SEQUENCE [LARGE SCALE GENOMIC DNA]</scope>
    <source>
        <strain evidence="1 2">Enr13</strain>
    </source>
</reference>